<name>A0AA40K5X1_9PEZI</name>
<evidence type="ECO:0000313" key="2">
    <source>
        <dbReference type="Proteomes" id="UP001172155"/>
    </source>
</evidence>
<dbReference type="EMBL" id="JAUKUD010000004">
    <property type="protein sequence ID" value="KAK0747106.1"/>
    <property type="molecule type" value="Genomic_DNA"/>
</dbReference>
<comment type="caution">
    <text evidence="1">The sequence shown here is derived from an EMBL/GenBank/DDBJ whole genome shotgun (WGS) entry which is preliminary data.</text>
</comment>
<proteinExistence type="predicted"/>
<dbReference type="AlphaFoldDB" id="A0AA40K5X1"/>
<gene>
    <name evidence="1" type="ORF">B0T18DRAFT_466782</name>
</gene>
<protein>
    <submittedName>
        <fullName evidence="1">Uncharacterized protein</fullName>
    </submittedName>
</protein>
<dbReference type="Proteomes" id="UP001172155">
    <property type="component" value="Unassembled WGS sequence"/>
</dbReference>
<accession>A0AA40K5X1</accession>
<organism evidence="1 2">
    <name type="scientific">Schizothecium vesticola</name>
    <dbReference type="NCBI Taxonomy" id="314040"/>
    <lineage>
        <taxon>Eukaryota</taxon>
        <taxon>Fungi</taxon>
        <taxon>Dikarya</taxon>
        <taxon>Ascomycota</taxon>
        <taxon>Pezizomycotina</taxon>
        <taxon>Sordariomycetes</taxon>
        <taxon>Sordariomycetidae</taxon>
        <taxon>Sordariales</taxon>
        <taxon>Schizotheciaceae</taxon>
        <taxon>Schizothecium</taxon>
    </lineage>
</organism>
<evidence type="ECO:0000313" key="1">
    <source>
        <dbReference type="EMBL" id="KAK0747106.1"/>
    </source>
</evidence>
<reference evidence="1" key="1">
    <citation type="submission" date="2023-06" db="EMBL/GenBank/DDBJ databases">
        <title>Genome-scale phylogeny and comparative genomics of the fungal order Sordariales.</title>
        <authorList>
            <consortium name="Lawrence Berkeley National Laboratory"/>
            <person name="Hensen N."/>
            <person name="Bonometti L."/>
            <person name="Westerberg I."/>
            <person name="Brannstrom I.O."/>
            <person name="Guillou S."/>
            <person name="Cros-Aarteil S."/>
            <person name="Calhoun S."/>
            <person name="Haridas S."/>
            <person name="Kuo A."/>
            <person name="Mondo S."/>
            <person name="Pangilinan J."/>
            <person name="Riley R."/>
            <person name="LaButti K."/>
            <person name="Andreopoulos B."/>
            <person name="Lipzen A."/>
            <person name="Chen C."/>
            <person name="Yanf M."/>
            <person name="Daum C."/>
            <person name="Ng V."/>
            <person name="Clum A."/>
            <person name="Steindorff A."/>
            <person name="Ohm R."/>
            <person name="Martin F."/>
            <person name="Silar P."/>
            <person name="Natvig D."/>
            <person name="Lalanne C."/>
            <person name="Gautier V."/>
            <person name="Ament-velasquez S.L."/>
            <person name="Kruys A."/>
            <person name="Hutchinson M.I."/>
            <person name="Powell A.J."/>
            <person name="Barry K."/>
            <person name="Miller A.N."/>
            <person name="Grigoriev I.V."/>
            <person name="Debuchy R."/>
            <person name="Gladieux P."/>
            <person name="Thoren M.H."/>
            <person name="Johannesson H."/>
        </authorList>
    </citation>
    <scope>NUCLEOTIDE SEQUENCE</scope>
    <source>
        <strain evidence="1">SMH3187-1</strain>
    </source>
</reference>
<keyword evidence="2" id="KW-1185">Reference proteome</keyword>
<sequence length="161" mass="17927">MSGGAMPRHRFKRSRFVDRFLANISQPPSQLTDKMATDRANDVDSMLPTDPSLDDLELLGSKMGALIAVAKSGQSFAVRIPFSNAAPKQPDPKAENMARENMTPMEIRQYDAWTNGAIMPSIDWPRSHQAVHTSEAQLMSQRAVAMQRIWNNDALSAEHAY</sequence>